<feature type="region of interest" description="Disordered" evidence="1">
    <location>
        <begin position="1"/>
        <end position="31"/>
    </location>
</feature>
<dbReference type="AlphaFoldDB" id="Q69PS8"/>
<evidence type="ECO:0000313" key="4">
    <source>
        <dbReference type="Proteomes" id="UP000000763"/>
    </source>
</evidence>
<organism evidence="3 4">
    <name type="scientific">Oryza sativa subsp. japonica</name>
    <name type="common">Rice</name>
    <dbReference type="NCBI Taxonomy" id="39947"/>
    <lineage>
        <taxon>Eukaryota</taxon>
        <taxon>Viridiplantae</taxon>
        <taxon>Streptophyta</taxon>
        <taxon>Embryophyta</taxon>
        <taxon>Tracheophyta</taxon>
        <taxon>Spermatophyta</taxon>
        <taxon>Magnoliopsida</taxon>
        <taxon>Liliopsida</taxon>
        <taxon>Poales</taxon>
        <taxon>Poaceae</taxon>
        <taxon>BOP clade</taxon>
        <taxon>Oryzoideae</taxon>
        <taxon>Oryzeae</taxon>
        <taxon>Oryzinae</taxon>
        <taxon>Oryza</taxon>
        <taxon>Oryza sativa</taxon>
    </lineage>
</organism>
<feature type="compositionally biased region" description="Basic and acidic residues" evidence="1">
    <location>
        <begin position="1"/>
        <end position="10"/>
    </location>
</feature>
<proteinExistence type="predicted"/>
<reference evidence="4" key="4">
    <citation type="journal article" date="2008" name="Nucleic Acids Res.">
        <title>The rice annotation project database (RAP-DB): 2008 update.</title>
        <authorList>
            <consortium name="The rice annotation project (RAP)"/>
        </authorList>
    </citation>
    <scope>GENOME REANNOTATION</scope>
    <source>
        <strain evidence="4">cv. Nipponbare</strain>
    </source>
</reference>
<dbReference type="Proteomes" id="UP000000763">
    <property type="component" value="Chromosome 6"/>
</dbReference>
<reference evidence="4" key="3">
    <citation type="journal article" date="2005" name="Nature">
        <title>The map-based sequence of the rice genome.</title>
        <authorList>
            <consortium name="International rice genome sequencing project (IRGSP)"/>
            <person name="Matsumoto T."/>
            <person name="Wu J."/>
            <person name="Kanamori H."/>
            <person name="Katayose Y."/>
            <person name="Fujisawa M."/>
            <person name="Namiki N."/>
            <person name="Mizuno H."/>
            <person name="Yamamoto K."/>
            <person name="Antonio B.A."/>
            <person name="Baba T."/>
            <person name="Sakata K."/>
            <person name="Nagamura Y."/>
            <person name="Aoki H."/>
            <person name="Arikawa K."/>
            <person name="Arita K."/>
            <person name="Bito T."/>
            <person name="Chiden Y."/>
            <person name="Fujitsuka N."/>
            <person name="Fukunaka R."/>
            <person name="Hamada M."/>
            <person name="Harada C."/>
            <person name="Hayashi A."/>
            <person name="Hijishita S."/>
            <person name="Honda M."/>
            <person name="Hosokawa S."/>
            <person name="Ichikawa Y."/>
            <person name="Idonuma A."/>
            <person name="Iijima M."/>
            <person name="Ikeda M."/>
            <person name="Ikeno M."/>
            <person name="Ito K."/>
            <person name="Ito S."/>
            <person name="Ito T."/>
            <person name="Ito Y."/>
            <person name="Ito Y."/>
            <person name="Iwabuchi A."/>
            <person name="Kamiya K."/>
            <person name="Karasawa W."/>
            <person name="Kurita K."/>
            <person name="Katagiri S."/>
            <person name="Kikuta A."/>
            <person name="Kobayashi H."/>
            <person name="Kobayashi N."/>
            <person name="Machita K."/>
            <person name="Maehara T."/>
            <person name="Masukawa M."/>
            <person name="Mizubayashi T."/>
            <person name="Mukai Y."/>
            <person name="Nagasaki H."/>
            <person name="Nagata Y."/>
            <person name="Naito S."/>
            <person name="Nakashima M."/>
            <person name="Nakama Y."/>
            <person name="Nakamichi Y."/>
            <person name="Nakamura M."/>
            <person name="Meguro A."/>
            <person name="Negishi M."/>
            <person name="Ohta I."/>
            <person name="Ohta T."/>
            <person name="Okamoto M."/>
            <person name="Ono N."/>
            <person name="Saji S."/>
            <person name="Sakaguchi M."/>
            <person name="Sakai K."/>
            <person name="Shibata M."/>
            <person name="Shimokawa T."/>
            <person name="Song J."/>
            <person name="Takazaki Y."/>
            <person name="Terasawa K."/>
            <person name="Tsugane M."/>
            <person name="Tsuji K."/>
            <person name="Ueda S."/>
            <person name="Waki K."/>
            <person name="Yamagata H."/>
            <person name="Yamamoto M."/>
            <person name="Yamamoto S."/>
            <person name="Yamane H."/>
            <person name="Yoshiki S."/>
            <person name="Yoshihara R."/>
            <person name="Yukawa K."/>
            <person name="Zhong H."/>
            <person name="Yano M."/>
            <person name="Yuan Q."/>
            <person name="Ouyang S."/>
            <person name="Liu J."/>
            <person name="Jones K.M."/>
            <person name="Gansberger K."/>
            <person name="Moffat K."/>
            <person name="Hill J."/>
            <person name="Bera J."/>
            <person name="Fadrosh D."/>
            <person name="Jin S."/>
            <person name="Johri S."/>
            <person name="Kim M."/>
            <person name="Overton L."/>
            <person name="Reardon M."/>
            <person name="Tsitrin T."/>
            <person name="Vuong H."/>
            <person name="Weaver B."/>
            <person name="Ciecko A."/>
            <person name="Tallon L."/>
            <person name="Jackson J."/>
            <person name="Pai G."/>
            <person name="Aken S.V."/>
            <person name="Utterback T."/>
            <person name="Reidmuller S."/>
            <person name="Feldblyum T."/>
            <person name="Hsiao J."/>
            <person name="Zismann V."/>
            <person name="Iobst S."/>
            <person name="de Vazeille A.R."/>
            <person name="Buell C.R."/>
            <person name="Ying K."/>
            <person name="Li Y."/>
            <person name="Lu T."/>
            <person name="Huang Y."/>
            <person name="Zhao Q."/>
            <person name="Feng Q."/>
            <person name="Zhang L."/>
            <person name="Zhu J."/>
            <person name="Weng Q."/>
            <person name="Mu J."/>
            <person name="Lu Y."/>
            <person name="Fan D."/>
            <person name="Liu Y."/>
            <person name="Guan J."/>
            <person name="Zhang Y."/>
            <person name="Yu S."/>
            <person name="Liu X."/>
            <person name="Zhang Y."/>
            <person name="Hong G."/>
            <person name="Han B."/>
            <person name="Choisne N."/>
            <person name="Demange N."/>
            <person name="Orjeda G."/>
            <person name="Samain S."/>
            <person name="Cattolico L."/>
            <person name="Pelletier E."/>
            <person name="Couloux A."/>
            <person name="Segurens B."/>
            <person name="Wincker P."/>
            <person name="D'Hont A."/>
            <person name="Scarpelli C."/>
            <person name="Weissenbach J."/>
            <person name="Salanoubat M."/>
            <person name="Quetier F."/>
            <person name="Yu Y."/>
            <person name="Kim H.R."/>
            <person name="Rambo T."/>
            <person name="Currie J."/>
            <person name="Collura K."/>
            <person name="Luo M."/>
            <person name="Yang T."/>
            <person name="Ammiraju J.S.S."/>
            <person name="Engler F."/>
            <person name="Soderlund C."/>
            <person name="Wing R.A."/>
            <person name="Palmer L.E."/>
            <person name="de la Bastide M."/>
            <person name="Spiegel L."/>
            <person name="Nascimento L."/>
            <person name="Zutavern T."/>
            <person name="O'Shaughnessy A."/>
            <person name="Dike S."/>
            <person name="Dedhia N."/>
            <person name="Preston R."/>
            <person name="Balija V."/>
            <person name="McCombie W.R."/>
            <person name="Chow T."/>
            <person name="Chen H."/>
            <person name="Chung M."/>
            <person name="Chen C."/>
            <person name="Shaw J."/>
            <person name="Wu H."/>
            <person name="Hsiao K."/>
            <person name="Chao Y."/>
            <person name="Chu M."/>
            <person name="Cheng C."/>
            <person name="Hour A."/>
            <person name="Lee P."/>
            <person name="Lin S."/>
            <person name="Lin Y."/>
            <person name="Liou J."/>
            <person name="Liu S."/>
            <person name="Hsing Y."/>
            <person name="Raghuvanshi S."/>
            <person name="Mohanty A."/>
            <person name="Bharti A.K."/>
            <person name="Gaur A."/>
            <person name="Gupta V."/>
            <person name="Kumar D."/>
            <person name="Ravi V."/>
            <person name="Vij S."/>
            <person name="Kapur A."/>
            <person name="Khurana P."/>
            <person name="Khurana P."/>
            <person name="Khurana J.P."/>
            <person name="Tyagi A.K."/>
            <person name="Gaikwad K."/>
            <person name="Singh A."/>
            <person name="Dalal V."/>
            <person name="Srivastava S."/>
            <person name="Dixit A."/>
            <person name="Pal A.K."/>
            <person name="Ghazi I.A."/>
            <person name="Yadav M."/>
            <person name="Pandit A."/>
            <person name="Bhargava A."/>
            <person name="Sureshbabu K."/>
            <person name="Batra K."/>
            <person name="Sharma T.R."/>
            <person name="Mohapatra T."/>
            <person name="Singh N.K."/>
            <person name="Messing J."/>
            <person name="Nelson A.B."/>
            <person name="Fuks G."/>
            <person name="Kavchok S."/>
            <person name="Keizer G."/>
            <person name="Linton E."/>
            <person name="Llaca V."/>
            <person name="Song R."/>
            <person name="Tanyolac B."/>
            <person name="Young S."/>
            <person name="Ho-Il K."/>
            <person name="Hahn J.H."/>
            <person name="Sangsakoo G."/>
            <person name="Vanavichit A."/>
            <person name="de Mattos Luiz.A.T."/>
            <person name="Zimmer P.D."/>
            <person name="Malone G."/>
            <person name="Dellagostin O."/>
            <person name="de Oliveira A.C."/>
            <person name="Bevan M."/>
            <person name="Bancroft I."/>
            <person name="Minx P."/>
            <person name="Cordum H."/>
            <person name="Wilson R."/>
            <person name="Cheng Z."/>
            <person name="Jin W."/>
            <person name="Jiang J."/>
            <person name="Leong S.A."/>
            <person name="Iwama H."/>
            <person name="Gojobori T."/>
            <person name="Itoh T."/>
            <person name="Niimura Y."/>
            <person name="Fujii Y."/>
            <person name="Habara T."/>
            <person name="Sakai H."/>
            <person name="Sato Y."/>
            <person name="Wilson G."/>
            <person name="Kumar K."/>
            <person name="McCouch S."/>
            <person name="Juretic N."/>
            <person name="Hoen D."/>
            <person name="Wright S."/>
            <person name="Bruskiewich R."/>
            <person name="Bureau T."/>
            <person name="Miyao A."/>
            <person name="Hirochika H."/>
            <person name="Nishikawa T."/>
            <person name="Kadowaki K."/>
            <person name="Sugiura M."/>
            <person name="Burr B."/>
            <person name="Sasaki T."/>
        </authorList>
    </citation>
    <scope>NUCLEOTIDE SEQUENCE [LARGE SCALE GENOMIC DNA]</scope>
    <source>
        <strain evidence="4">cv. Nipponbare</strain>
    </source>
</reference>
<evidence type="ECO:0000256" key="1">
    <source>
        <dbReference type="SAM" id="MobiDB-lite"/>
    </source>
</evidence>
<dbReference type="EMBL" id="AP004757">
    <property type="protein sequence ID" value="BAD33254.1"/>
    <property type="molecule type" value="Genomic_DNA"/>
</dbReference>
<sequence length="70" mass="7854">MAHQKDKSCKAEQVPKFSSAPQQPMQNQQRIVQVGEEEQRQQMGSVNDDTPGSACTFSAFLLLLLHGYYP</sequence>
<reference evidence="3" key="2">
    <citation type="submission" date="2002-06" db="EMBL/GenBank/DDBJ databases">
        <title>Oryza sativa nipponbare(GA3) genomic DNA, chromosome 6, BAC clone:OSJNBb0039F24.</title>
        <authorList>
            <person name="Sasaki T."/>
            <person name="Matsumoto T."/>
            <person name="Katayose Y."/>
        </authorList>
    </citation>
    <scope>NUCLEOTIDE SEQUENCE</scope>
</reference>
<protein>
    <submittedName>
        <fullName evidence="3">Uncharacterized protein</fullName>
    </submittedName>
</protein>
<reference evidence="2" key="1">
    <citation type="submission" date="2002-02" db="EMBL/GenBank/DDBJ databases">
        <title>Oryza sativa nipponbare(GA3) genomic DNA, chromosome 6, PAC clone:P0652D10.</title>
        <authorList>
            <person name="Sasaki T."/>
            <person name="Matsumoto T."/>
            <person name="Yamamoto K."/>
        </authorList>
    </citation>
    <scope>NUCLEOTIDE SEQUENCE</scope>
</reference>
<dbReference type="EMBL" id="AP005477">
    <property type="protein sequence ID" value="BAD33508.1"/>
    <property type="molecule type" value="Genomic_DNA"/>
</dbReference>
<evidence type="ECO:0000313" key="2">
    <source>
        <dbReference type="EMBL" id="BAD33254.1"/>
    </source>
</evidence>
<feature type="compositionally biased region" description="Polar residues" evidence="1">
    <location>
        <begin position="19"/>
        <end position="31"/>
    </location>
</feature>
<name>Q69PS8_ORYSJ</name>
<accession>Q69PS8</accession>
<evidence type="ECO:0000313" key="3">
    <source>
        <dbReference type="EMBL" id="BAD33508.1"/>
    </source>
</evidence>
<gene>
    <name evidence="3" type="ORF">OSJNBb0039F24.7</name>
    <name evidence="2" type="ORF">P0652D10.44</name>
</gene>